<dbReference type="AlphaFoldDB" id="A0A916UI51"/>
<dbReference type="Proteomes" id="UP000641514">
    <property type="component" value="Unassembled WGS sequence"/>
</dbReference>
<keyword evidence="3" id="KW-1185">Reference proteome</keyword>
<evidence type="ECO:0000313" key="2">
    <source>
        <dbReference type="EMBL" id="GGC74115.1"/>
    </source>
</evidence>
<comment type="caution">
    <text evidence="2">The sequence shown here is derived from an EMBL/GenBank/DDBJ whole genome shotgun (WGS) entry which is preliminary data.</text>
</comment>
<feature type="transmembrane region" description="Helical" evidence="1">
    <location>
        <begin position="27"/>
        <end position="46"/>
    </location>
</feature>
<keyword evidence="1" id="KW-0812">Transmembrane</keyword>
<dbReference type="RefSeq" id="WP_229676018.1">
    <property type="nucleotide sequence ID" value="NZ_BMJH01000003.1"/>
</dbReference>
<organism evidence="2 3">
    <name type="scientific">Hoyosella rhizosphaerae</name>
    <dbReference type="NCBI Taxonomy" id="1755582"/>
    <lineage>
        <taxon>Bacteria</taxon>
        <taxon>Bacillati</taxon>
        <taxon>Actinomycetota</taxon>
        <taxon>Actinomycetes</taxon>
        <taxon>Mycobacteriales</taxon>
        <taxon>Hoyosellaceae</taxon>
        <taxon>Hoyosella</taxon>
    </lineage>
</organism>
<evidence type="ECO:0000313" key="3">
    <source>
        <dbReference type="Proteomes" id="UP000641514"/>
    </source>
</evidence>
<sequence>MQEKSTAFDAVDNSAQELKRWRDKKKLMWPLSLVPALAVFLAWGLVELTGSGLF</sequence>
<reference evidence="2" key="2">
    <citation type="submission" date="2020-09" db="EMBL/GenBank/DDBJ databases">
        <authorList>
            <person name="Sun Q."/>
            <person name="Zhou Y."/>
        </authorList>
    </citation>
    <scope>NUCLEOTIDE SEQUENCE</scope>
    <source>
        <strain evidence="2">CGMCC 1.15478</strain>
    </source>
</reference>
<gene>
    <name evidence="2" type="ORF">GCM10011410_29150</name>
</gene>
<keyword evidence="1" id="KW-0472">Membrane</keyword>
<keyword evidence="1" id="KW-1133">Transmembrane helix</keyword>
<accession>A0A916UI51</accession>
<protein>
    <submittedName>
        <fullName evidence="2">Uncharacterized protein</fullName>
    </submittedName>
</protein>
<proteinExistence type="predicted"/>
<evidence type="ECO:0000256" key="1">
    <source>
        <dbReference type="SAM" id="Phobius"/>
    </source>
</evidence>
<name>A0A916UI51_9ACTN</name>
<dbReference type="EMBL" id="BMJH01000003">
    <property type="protein sequence ID" value="GGC74115.1"/>
    <property type="molecule type" value="Genomic_DNA"/>
</dbReference>
<reference evidence="2" key="1">
    <citation type="journal article" date="2014" name="Int. J. Syst. Evol. Microbiol.">
        <title>Complete genome sequence of Corynebacterium casei LMG S-19264T (=DSM 44701T), isolated from a smear-ripened cheese.</title>
        <authorList>
            <consortium name="US DOE Joint Genome Institute (JGI-PGF)"/>
            <person name="Walter F."/>
            <person name="Albersmeier A."/>
            <person name="Kalinowski J."/>
            <person name="Ruckert C."/>
        </authorList>
    </citation>
    <scope>NUCLEOTIDE SEQUENCE</scope>
    <source>
        <strain evidence="2">CGMCC 1.15478</strain>
    </source>
</reference>